<sequence length="108" mass="12009">MASSKIVNGLKECLRIAADCKNFHRVVRKVRLVELAPGRCKCEFTVEEEHENPQGALHGGFTATMVDVTTTAALLATERGLPGVSLQLDVSYATLFMHWLYFGRLRLC</sequence>
<reference evidence="2 3" key="2">
    <citation type="submission" date="2018-11" db="EMBL/GenBank/DDBJ databases">
        <authorList>
            <consortium name="Pathogen Informatics"/>
        </authorList>
    </citation>
    <scope>NUCLEOTIDE SEQUENCE [LARGE SCALE GENOMIC DNA]</scope>
</reference>
<dbReference type="GO" id="GO:0047617">
    <property type="term" value="F:fatty acyl-CoA hydrolase activity"/>
    <property type="evidence" value="ECO:0007669"/>
    <property type="project" value="InterPro"/>
</dbReference>
<organism evidence="4">
    <name type="scientific">Soboliphyme baturini</name>
    <dbReference type="NCBI Taxonomy" id="241478"/>
    <lineage>
        <taxon>Eukaryota</taxon>
        <taxon>Metazoa</taxon>
        <taxon>Ecdysozoa</taxon>
        <taxon>Nematoda</taxon>
        <taxon>Enoplea</taxon>
        <taxon>Dorylaimia</taxon>
        <taxon>Dioctophymatida</taxon>
        <taxon>Dioctophymatoidea</taxon>
        <taxon>Soboliphymatidae</taxon>
        <taxon>Soboliphyme</taxon>
    </lineage>
</organism>
<accession>A0A183ILJ8</accession>
<evidence type="ECO:0000313" key="3">
    <source>
        <dbReference type="Proteomes" id="UP000270296"/>
    </source>
</evidence>
<evidence type="ECO:0000313" key="2">
    <source>
        <dbReference type="EMBL" id="VDP04547.1"/>
    </source>
</evidence>
<protein>
    <submittedName>
        <fullName evidence="4">4HBT domain-containing protein</fullName>
    </submittedName>
</protein>
<proteinExistence type="predicted"/>
<name>A0A183ILJ8_9BILA</name>
<dbReference type="WBParaSite" id="SBAD_0000468501-mRNA-1">
    <property type="protein sequence ID" value="SBAD_0000468501-mRNA-1"/>
    <property type="gene ID" value="SBAD_0000468501"/>
</dbReference>
<dbReference type="SUPFAM" id="SSF54637">
    <property type="entry name" value="Thioesterase/thiol ester dehydrase-isomerase"/>
    <property type="match status" value="1"/>
</dbReference>
<dbReference type="AlphaFoldDB" id="A0A183ILJ8"/>
<reference evidence="4" key="1">
    <citation type="submission" date="2016-06" db="UniProtKB">
        <authorList>
            <consortium name="WormBaseParasite"/>
        </authorList>
    </citation>
    <scope>IDENTIFICATION</scope>
</reference>
<keyword evidence="1" id="KW-0378">Hydrolase</keyword>
<gene>
    <name evidence="2" type="ORF">SBAD_LOCUS4494</name>
</gene>
<dbReference type="InterPro" id="IPR039298">
    <property type="entry name" value="ACOT13"/>
</dbReference>
<dbReference type="Gene3D" id="3.10.129.10">
    <property type="entry name" value="Hotdog Thioesterase"/>
    <property type="match status" value="1"/>
</dbReference>
<dbReference type="InterPro" id="IPR029069">
    <property type="entry name" value="HotDog_dom_sf"/>
</dbReference>
<evidence type="ECO:0000313" key="4">
    <source>
        <dbReference type="WBParaSite" id="SBAD_0000468501-mRNA-1"/>
    </source>
</evidence>
<dbReference type="OrthoDB" id="46529at2759"/>
<dbReference type="Proteomes" id="UP000270296">
    <property type="component" value="Unassembled WGS sequence"/>
</dbReference>
<dbReference type="EMBL" id="UZAM01008353">
    <property type="protein sequence ID" value="VDP04547.1"/>
    <property type="molecule type" value="Genomic_DNA"/>
</dbReference>
<keyword evidence="3" id="KW-1185">Reference proteome</keyword>
<evidence type="ECO:0000256" key="1">
    <source>
        <dbReference type="ARBA" id="ARBA00022801"/>
    </source>
</evidence>
<dbReference type="PANTHER" id="PTHR21660">
    <property type="entry name" value="THIOESTERASE SUPERFAMILY MEMBER-RELATED"/>
    <property type="match status" value="1"/>
</dbReference>
<dbReference type="CDD" id="cd03443">
    <property type="entry name" value="PaaI_thioesterase"/>
    <property type="match status" value="1"/>
</dbReference>
<dbReference type="PANTHER" id="PTHR21660:SF1">
    <property type="entry name" value="ACYL-COENZYME A THIOESTERASE 13"/>
    <property type="match status" value="1"/>
</dbReference>